<comment type="caution">
    <text evidence="2">The sequence shown here is derived from an EMBL/GenBank/DDBJ whole genome shotgun (WGS) entry which is preliminary data.</text>
</comment>
<dbReference type="GO" id="GO:0003677">
    <property type="term" value="F:DNA binding"/>
    <property type="evidence" value="ECO:0007669"/>
    <property type="project" value="InterPro"/>
</dbReference>
<dbReference type="PROSITE" id="PS50943">
    <property type="entry name" value="HTH_CROC1"/>
    <property type="match status" value="1"/>
</dbReference>
<dbReference type="AlphaFoldDB" id="A0A9W6PCB9"/>
<dbReference type="EMBL" id="BSRX01000002">
    <property type="protein sequence ID" value="GLW52491.1"/>
    <property type="molecule type" value="Genomic_DNA"/>
</dbReference>
<organism evidence="2 3">
    <name type="scientific">Kitasatospora phosalacinea</name>
    <dbReference type="NCBI Taxonomy" id="2065"/>
    <lineage>
        <taxon>Bacteria</taxon>
        <taxon>Bacillati</taxon>
        <taxon>Actinomycetota</taxon>
        <taxon>Actinomycetes</taxon>
        <taxon>Kitasatosporales</taxon>
        <taxon>Streptomycetaceae</taxon>
        <taxon>Kitasatospora</taxon>
    </lineage>
</organism>
<accession>A0A9W6PCB9</accession>
<evidence type="ECO:0000259" key="1">
    <source>
        <dbReference type="PROSITE" id="PS50943"/>
    </source>
</evidence>
<dbReference type="Gene3D" id="1.10.260.40">
    <property type="entry name" value="lambda repressor-like DNA-binding domains"/>
    <property type="match status" value="1"/>
</dbReference>
<dbReference type="InterPro" id="IPR001387">
    <property type="entry name" value="Cro/C1-type_HTH"/>
</dbReference>
<evidence type="ECO:0000313" key="2">
    <source>
        <dbReference type="EMBL" id="GLW52491.1"/>
    </source>
</evidence>
<dbReference type="InterPro" id="IPR043917">
    <property type="entry name" value="DUF5753"/>
</dbReference>
<proteinExistence type="predicted"/>
<name>A0A9W6PCB9_9ACTN</name>
<sequence length="279" mass="30726">MGEHMGAQERTLYPERSVRDLFGFHLRRIRKERGLSLADLAAELKHGKTVLADVETADRPIPKGLAEELDEFFDAGGIFGHLFKLAYLEAFPDWSRRFMELEPLASHVGKYAAGLFPGLWQTEEYGLAALRLGLPRADAAEIEQVWSTRAARQSLLHSADPPFVWVVLDESVIRRQVGGPSVMARQIAHVLEHAEGPHAVVQVLPFSAGGHGVGSSITLLDFLDAPRVVYAEGYGIGQLLESPAEVQAAALAYDLLQAAALPPEESRVWLRCAMEELRT</sequence>
<evidence type="ECO:0000313" key="3">
    <source>
        <dbReference type="Proteomes" id="UP001165143"/>
    </source>
</evidence>
<dbReference type="RefSeq" id="WP_234337523.1">
    <property type="nucleotide sequence ID" value="NZ_BSRX01000002.1"/>
</dbReference>
<dbReference type="Pfam" id="PF19054">
    <property type="entry name" value="DUF5753"/>
    <property type="match status" value="1"/>
</dbReference>
<reference evidence="2" key="1">
    <citation type="submission" date="2023-02" db="EMBL/GenBank/DDBJ databases">
        <title>Kitasatospora phosalacinea NBRC 14362.</title>
        <authorList>
            <person name="Ichikawa N."/>
            <person name="Sato H."/>
            <person name="Tonouchi N."/>
        </authorList>
    </citation>
    <scope>NUCLEOTIDE SEQUENCE</scope>
    <source>
        <strain evidence="2">NBRC 14362</strain>
    </source>
</reference>
<gene>
    <name evidence="2" type="ORF">Kpho01_05020</name>
</gene>
<dbReference type="SUPFAM" id="SSF47413">
    <property type="entry name" value="lambda repressor-like DNA-binding domains"/>
    <property type="match status" value="1"/>
</dbReference>
<dbReference type="SMART" id="SM00530">
    <property type="entry name" value="HTH_XRE"/>
    <property type="match status" value="1"/>
</dbReference>
<protein>
    <submittedName>
        <fullName evidence="2">Transcriptional regulator</fullName>
    </submittedName>
</protein>
<feature type="domain" description="HTH cro/C1-type" evidence="1">
    <location>
        <begin position="26"/>
        <end position="79"/>
    </location>
</feature>
<dbReference type="InterPro" id="IPR010982">
    <property type="entry name" value="Lambda_DNA-bd_dom_sf"/>
</dbReference>
<dbReference type="CDD" id="cd00093">
    <property type="entry name" value="HTH_XRE"/>
    <property type="match status" value="1"/>
</dbReference>
<dbReference type="Pfam" id="PF13560">
    <property type="entry name" value="HTH_31"/>
    <property type="match status" value="1"/>
</dbReference>
<dbReference type="Proteomes" id="UP001165143">
    <property type="component" value="Unassembled WGS sequence"/>
</dbReference>